<gene>
    <name evidence="6 12" type="primary">ppk</name>
    <name evidence="12" type="ORF">SAMEA104719789_01714</name>
</gene>
<evidence type="ECO:0000313" key="12">
    <source>
        <dbReference type="EMBL" id="SZD74254.1"/>
    </source>
</evidence>
<keyword evidence="4 6" id="KW-0418">Kinase</keyword>
<dbReference type="AlphaFoldDB" id="A0A383U2Y8"/>
<evidence type="ECO:0000256" key="3">
    <source>
        <dbReference type="ARBA" id="ARBA00022741"/>
    </source>
</evidence>
<feature type="domain" description="Polyphosphate kinase C-terminal" evidence="10">
    <location>
        <begin position="531"/>
        <end position="687"/>
    </location>
</feature>
<evidence type="ECO:0000259" key="11">
    <source>
        <dbReference type="Pfam" id="PF17941"/>
    </source>
</evidence>
<evidence type="ECO:0000256" key="5">
    <source>
        <dbReference type="ARBA" id="ARBA00022840"/>
    </source>
</evidence>
<keyword evidence="5 6" id="KW-0067">ATP-binding</keyword>
<evidence type="ECO:0000313" key="13">
    <source>
        <dbReference type="Proteomes" id="UP000262142"/>
    </source>
</evidence>
<feature type="domain" description="Polyphosphate kinase N-terminal" evidence="9">
    <location>
        <begin position="7"/>
        <end position="113"/>
    </location>
</feature>
<feature type="binding site" evidence="6">
    <location>
        <position position="45"/>
    </location>
    <ligand>
        <name>ATP</name>
        <dbReference type="ChEBI" id="CHEBI:30616"/>
    </ligand>
</feature>
<dbReference type="SUPFAM" id="SSF143724">
    <property type="entry name" value="PHP14-like"/>
    <property type="match status" value="1"/>
</dbReference>
<dbReference type="HAMAP" id="MF_00347">
    <property type="entry name" value="Polyphosphate_kinase"/>
    <property type="match status" value="1"/>
</dbReference>
<reference evidence="12 13" key="1">
    <citation type="submission" date="2018-09" db="EMBL/GenBank/DDBJ databases">
        <authorList>
            <consortium name="Pathogen Informatics"/>
        </authorList>
    </citation>
    <scope>NUCLEOTIDE SEQUENCE [LARGE SCALE GENOMIC DNA]</scope>
    <source>
        <strain evidence="12 13">OH-22767</strain>
    </source>
</reference>
<keyword evidence="13" id="KW-1185">Reference proteome</keyword>
<feature type="binding site" evidence="6">
    <location>
        <position position="592"/>
    </location>
    <ligand>
        <name>ATP</name>
        <dbReference type="ChEBI" id="CHEBI:30616"/>
    </ligand>
</feature>
<feature type="binding site" evidence="6">
    <location>
        <position position="403"/>
    </location>
    <ligand>
        <name>Mg(2+)</name>
        <dbReference type="ChEBI" id="CHEBI:18420"/>
    </ligand>
</feature>
<keyword evidence="6" id="KW-0479">Metal-binding</keyword>
<dbReference type="GO" id="GO:0008976">
    <property type="term" value="F:polyphosphate kinase activity"/>
    <property type="evidence" value="ECO:0007669"/>
    <property type="project" value="UniProtKB-UniRule"/>
</dbReference>
<dbReference type="Pfam" id="PF02503">
    <property type="entry name" value="PP_kinase"/>
    <property type="match status" value="1"/>
</dbReference>
<dbReference type="Gene3D" id="3.30.870.10">
    <property type="entry name" value="Endonuclease Chain A"/>
    <property type="match status" value="2"/>
</dbReference>
<feature type="binding site" evidence="6">
    <location>
        <position position="496"/>
    </location>
    <ligand>
        <name>ATP</name>
        <dbReference type="ChEBI" id="CHEBI:30616"/>
    </ligand>
</feature>
<evidence type="ECO:0000256" key="6">
    <source>
        <dbReference type="HAMAP-Rule" id="MF_00347"/>
    </source>
</evidence>
<feature type="domain" description="Polyphosphate kinase middle" evidence="8">
    <location>
        <begin position="125"/>
        <end position="333"/>
    </location>
</feature>
<dbReference type="InterPro" id="IPR036830">
    <property type="entry name" value="PP_kinase_middle_dom_sf"/>
</dbReference>
<dbReference type="Pfam" id="PF13090">
    <property type="entry name" value="PP_kinase_C"/>
    <property type="match status" value="1"/>
</dbReference>
<accession>A0A383U2Y8</accession>
<dbReference type="CDD" id="cd09167">
    <property type="entry name" value="PLDc_EcPPK1_C2_like"/>
    <property type="match status" value="1"/>
</dbReference>
<name>A0A383U2Y8_9FLAO</name>
<evidence type="ECO:0000256" key="4">
    <source>
        <dbReference type="ARBA" id="ARBA00022777"/>
    </source>
</evidence>
<dbReference type="NCBIfam" id="TIGR03705">
    <property type="entry name" value="poly_P_kin"/>
    <property type="match status" value="1"/>
</dbReference>
<dbReference type="GO" id="GO:0006799">
    <property type="term" value="P:polyphosphate biosynthetic process"/>
    <property type="evidence" value="ECO:0007669"/>
    <property type="project" value="UniProtKB-UniRule"/>
</dbReference>
<dbReference type="GO" id="GO:0046872">
    <property type="term" value="F:metal ion binding"/>
    <property type="evidence" value="ECO:0007669"/>
    <property type="project" value="UniProtKB-KW"/>
</dbReference>
<comment type="function">
    <text evidence="6 7">Catalyzes the reversible transfer of the terminal phosphate of ATP to form a long-chain polyphosphate (polyP).</text>
</comment>
<comment type="cofactor">
    <cofactor evidence="6">
        <name>Mg(2+)</name>
        <dbReference type="ChEBI" id="CHEBI:18420"/>
    </cofactor>
</comment>
<comment type="catalytic activity">
    <reaction evidence="6 7">
        <text>[phosphate](n) + ATP = [phosphate](n+1) + ADP</text>
        <dbReference type="Rhea" id="RHEA:19573"/>
        <dbReference type="Rhea" id="RHEA-COMP:9859"/>
        <dbReference type="Rhea" id="RHEA-COMP:14280"/>
        <dbReference type="ChEBI" id="CHEBI:16838"/>
        <dbReference type="ChEBI" id="CHEBI:30616"/>
        <dbReference type="ChEBI" id="CHEBI:456216"/>
        <dbReference type="EC" id="2.7.4.1"/>
    </reaction>
</comment>
<dbReference type="PANTHER" id="PTHR30218:SF0">
    <property type="entry name" value="POLYPHOSPHATE KINASE"/>
    <property type="match status" value="1"/>
</dbReference>
<keyword evidence="2 6" id="KW-0808">Transferase</keyword>
<feature type="binding site" evidence="6">
    <location>
        <position position="620"/>
    </location>
    <ligand>
        <name>ATP</name>
        <dbReference type="ChEBI" id="CHEBI:30616"/>
    </ligand>
</feature>
<dbReference type="PIRSF" id="PIRSF015589">
    <property type="entry name" value="PP_kinase"/>
    <property type="match status" value="1"/>
</dbReference>
<dbReference type="InterPro" id="IPR025198">
    <property type="entry name" value="PPK_N_dom"/>
</dbReference>
<dbReference type="InterPro" id="IPR036832">
    <property type="entry name" value="PPK_N_dom_sf"/>
</dbReference>
<dbReference type="OrthoDB" id="9761456at2"/>
<evidence type="ECO:0000256" key="7">
    <source>
        <dbReference type="RuleBase" id="RU003800"/>
    </source>
</evidence>
<dbReference type="RefSeq" id="WP_119059856.1">
    <property type="nucleotide sequence ID" value="NZ_UNSC01000009.1"/>
</dbReference>
<proteinExistence type="inferred from homology"/>
<feature type="active site" description="Phosphohistidine intermediate" evidence="6">
    <location>
        <position position="463"/>
    </location>
</feature>
<dbReference type="EC" id="2.7.4.1" evidence="6 7"/>
<dbReference type="Gene3D" id="3.30.1840.10">
    <property type="entry name" value="Polyphosphate kinase middle domain"/>
    <property type="match status" value="1"/>
</dbReference>
<dbReference type="InterPro" id="IPR041108">
    <property type="entry name" value="PP_kinase_C_1"/>
</dbReference>
<dbReference type="Pfam" id="PF17941">
    <property type="entry name" value="PP_kinase_C_1"/>
    <property type="match status" value="1"/>
</dbReference>
<evidence type="ECO:0000259" key="8">
    <source>
        <dbReference type="Pfam" id="PF02503"/>
    </source>
</evidence>
<keyword evidence="6" id="KW-0460">Magnesium</keyword>
<feature type="domain" description="Polyphosphate kinase C-terminal" evidence="11">
    <location>
        <begin position="361"/>
        <end position="524"/>
    </location>
</feature>
<dbReference type="InterPro" id="IPR024953">
    <property type="entry name" value="PP_kinase_middle"/>
</dbReference>
<dbReference type="SUPFAM" id="SSF140356">
    <property type="entry name" value="PPK N-terminal domain-like"/>
    <property type="match status" value="1"/>
</dbReference>
<dbReference type="InterPro" id="IPR003414">
    <property type="entry name" value="PP_kinase"/>
</dbReference>
<dbReference type="Gene3D" id="1.20.58.310">
    <property type="entry name" value="Polyphosphate kinase N-terminal domain"/>
    <property type="match status" value="1"/>
</dbReference>
<dbReference type="PANTHER" id="PTHR30218">
    <property type="entry name" value="POLYPHOSPHATE KINASE"/>
    <property type="match status" value="1"/>
</dbReference>
<evidence type="ECO:0000256" key="2">
    <source>
        <dbReference type="ARBA" id="ARBA00022679"/>
    </source>
</evidence>
<feature type="binding site" evidence="6">
    <location>
        <position position="433"/>
    </location>
    <ligand>
        <name>Mg(2+)</name>
        <dbReference type="ChEBI" id="CHEBI:18420"/>
    </ligand>
</feature>
<protein>
    <recommendedName>
        <fullName evidence="6 7">Polyphosphate kinase</fullName>
        <ecNumber evidence="6 7">2.7.4.1</ecNumber>
    </recommendedName>
    <alternativeName>
        <fullName evidence="6">ATP-polyphosphate phosphotransferase</fullName>
    </alternativeName>
    <alternativeName>
        <fullName evidence="6">Polyphosphoric acid kinase</fullName>
    </alternativeName>
</protein>
<organism evidence="12 13">
    <name type="scientific">Candidatus Ornithobacterium hominis</name>
    <dbReference type="NCBI Taxonomy" id="2497989"/>
    <lineage>
        <taxon>Bacteria</taxon>
        <taxon>Pseudomonadati</taxon>
        <taxon>Bacteroidota</taxon>
        <taxon>Flavobacteriia</taxon>
        <taxon>Flavobacteriales</taxon>
        <taxon>Weeksellaceae</taxon>
        <taxon>Ornithobacterium</taxon>
    </lineage>
</organism>
<dbReference type="InterPro" id="IPR025200">
    <property type="entry name" value="PPK_C_dom2"/>
</dbReference>
<evidence type="ECO:0000259" key="10">
    <source>
        <dbReference type="Pfam" id="PF13090"/>
    </source>
</evidence>
<keyword evidence="1 6" id="KW-0597">Phosphoprotein</keyword>
<comment type="similarity">
    <text evidence="6 7">Belongs to the polyphosphate kinase 1 (PPK1) family.</text>
</comment>
<dbReference type="EMBL" id="UNSC01000009">
    <property type="protein sequence ID" value="SZD74254.1"/>
    <property type="molecule type" value="Genomic_DNA"/>
</dbReference>
<comment type="PTM">
    <text evidence="6 7">An intermediate of this reaction is the autophosphorylated ppk in which a phosphate is covalently linked to a histidine residue through a N-P bond.</text>
</comment>
<evidence type="ECO:0000259" key="9">
    <source>
        <dbReference type="Pfam" id="PF13089"/>
    </source>
</evidence>
<dbReference type="SUPFAM" id="SSF56024">
    <property type="entry name" value="Phospholipase D/nuclease"/>
    <property type="match status" value="2"/>
</dbReference>
<dbReference type="NCBIfam" id="NF003917">
    <property type="entry name" value="PRK05443.1-1"/>
    <property type="match status" value="1"/>
</dbReference>
<dbReference type="GO" id="GO:0005524">
    <property type="term" value="F:ATP binding"/>
    <property type="evidence" value="ECO:0007669"/>
    <property type="project" value="UniProtKB-KW"/>
</dbReference>
<dbReference type="Proteomes" id="UP000262142">
    <property type="component" value="Unassembled WGS sequence"/>
</dbReference>
<dbReference type="GO" id="GO:0009358">
    <property type="term" value="C:polyphosphate kinase complex"/>
    <property type="evidence" value="ECO:0007669"/>
    <property type="project" value="InterPro"/>
</dbReference>
<keyword evidence="3 6" id="KW-0547">Nucleotide-binding</keyword>
<dbReference type="Pfam" id="PF13089">
    <property type="entry name" value="PP_kinase_N"/>
    <property type="match status" value="1"/>
</dbReference>
<sequence>MSAKPKYINREITWLKFNARVLQEARDKSVPLLERLRFLGIYSNNLDEFYKVRYATVLRALQLDHAAYSNIIEEQSLKSLLNDIQDVVEMQQKSYDDTYEQILKEMEQENIYFLDDTEVEENFAEFLDNFYQNKLSHTIAIYLWEPNIEKIPELRDEANYLVVKLGNRRDEKPKPEKFINKVKKWFSAEVKTSPTSSKENTYAIIEIPTHLFSRFVVLPKKDGKDYIIMLEDVIRYKLKEIFEIFEFETIEAHSFKASKDAELDLDQDVQRSFMDRISRSVEGRRRGEPVRLVYDKDIAEDTLDYLKKILHIDRYDSLSPGGKYHNKRDFIGFPNLGKKHLEYEKIKPLVPPALRNVKSYIREIEKRDHLIYAPYADFSILLKFLRQAAIDPKVESIKITAYRVASESQIMSALVNAAKNGKKVTAVLELRARFDEANNVNWSKILQDEGVQVIFGVADLKVHSKIGLVTYREKEEKKKIAFISTGNFHEKTARIYTDYTLLTSHKEISEEVSEVFDFFESNYKVKKYKHLILSPHEMRYKIEEKINREIENKKKGLPAQINIKVNSLSDKKMIDKLYKANKVGVEVRLVVRGICCLIPGIKGLSENIKAISVVDKFLEHPRLYWFKNGGEDEVYISSADWMPRNIDHRVEVGCPILDPQLKKEVMNTFELSFTDNVKGRIHNNTLDEIYQENELPPNRSQVSIYNYYKNLYQ</sequence>
<evidence type="ECO:0000256" key="1">
    <source>
        <dbReference type="ARBA" id="ARBA00022553"/>
    </source>
</evidence>